<name>Q2HS19_MEDTR</name>
<proteinExistence type="predicted"/>
<reference evidence="1" key="2">
    <citation type="submission" date="2007-03" db="EMBL/GenBank/DDBJ databases">
        <authorList>
            <consortium name="The International Medicago Genome Annotation Group"/>
        </authorList>
    </citation>
    <scope>NUCLEOTIDE SEQUENCE</scope>
</reference>
<sequence length="65" mass="7464">MIETYVKNNVRWLVINSSLCVPPVDAPTVVALVAVSIDHREKFTTKRKFPTHNDLLEWVENRQGS</sequence>
<protein>
    <submittedName>
        <fullName evidence="1">Uncharacterized protein</fullName>
    </submittedName>
</protein>
<evidence type="ECO:0000313" key="1">
    <source>
        <dbReference type="EMBL" id="ABD33368.1"/>
    </source>
</evidence>
<gene>
    <name evidence="1" type="ORF">MtrDRAFT_AC157504g14v2</name>
</gene>
<reference evidence="1" key="1">
    <citation type="submission" date="2005-03" db="EMBL/GenBank/DDBJ databases">
        <authorList>
            <person name="Town C.D."/>
        </authorList>
    </citation>
    <scope>NUCLEOTIDE SEQUENCE</scope>
</reference>
<organism evidence="1">
    <name type="scientific">Medicago truncatula</name>
    <name type="common">Barrel medic</name>
    <name type="synonym">Medicago tribuloides</name>
    <dbReference type="NCBI Taxonomy" id="3880"/>
    <lineage>
        <taxon>Eukaryota</taxon>
        <taxon>Viridiplantae</taxon>
        <taxon>Streptophyta</taxon>
        <taxon>Embryophyta</taxon>
        <taxon>Tracheophyta</taxon>
        <taxon>Spermatophyta</taxon>
        <taxon>Magnoliopsida</taxon>
        <taxon>eudicotyledons</taxon>
        <taxon>Gunneridae</taxon>
        <taxon>Pentapetalae</taxon>
        <taxon>rosids</taxon>
        <taxon>fabids</taxon>
        <taxon>Fabales</taxon>
        <taxon>Fabaceae</taxon>
        <taxon>Papilionoideae</taxon>
        <taxon>50 kb inversion clade</taxon>
        <taxon>NPAAA clade</taxon>
        <taxon>Hologalegina</taxon>
        <taxon>IRL clade</taxon>
        <taxon>Trifolieae</taxon>
        <taxon>Medicago</taxon>
    </lineage>
</organism>
<dbReference type="AlphaFoldDB" id="Q2HS19"/>
<dbReference type="EMBL" id="AC157504">
    <property type="protein sequence ID" value="ABD33368.1"/>
    <property type="molecule type" value="Genomic_DNA"/>
</dbReference>
<accession>Q2HS19</accession>